<protein>
    <submittedName>
        <fullName evidence="4">Uncharacterized protein</fullName>
    </submittedName>
</protein>
<evidence type="ECO:0000313" key="4">
    <source>
        <dbReference type="EMBL" id="KAJ8303904.1"/>
    </source>
</evidence>
<evidence type="ECO:0000313" key="5">
    <source>
        <dbReference type="Proteomes" id="UP001217089"/>
    </source>
</evidence>
<proteinExistence type="inferred from homology"/>
<accession>A0ABQ9EF07</accession>
<evidence type="ECO:0000256" key="3">
    <source>
        <dbReference type="SAM" id="Coils"/>
    </source>
</evidence>
<dbReference type="PANTHER" id="PTHR22420:SF4">
    <property type="entry name" value="PROTEIN FAM81A"/>
    <property type="match status" value="1"/>
</dbReference>
<feature type="coiled-coil region" evidence="3">
    <location>
        <begin position="121"/>
        <end position="152"/>
    </location>
</feature>
<keyword evidence="5" id="KW-1185">Reference proteome</keyword>
<dbReference type="PANTHER" id="PTHR22420">
    <property type="entry name" value="PROTEIN FAM81A"/>
    <property type="match status" value="1"/>
</dbReference>
<dbReference type="Proteomes" id="UP001217089">
    <property type="component" value="Unassembled WGS sequence"/>
</dbReference>
<name>A0ABQ9EF07_TEGGR</name>
<gene>
    <name evidence="4" type="ORF">KUTeg_017487</name>
</gene>
<sequence length="254" mass="29582">MKREREDIFIMTSRTNVVFPTIRDASRRSYEVYDQDFNALTVDNPKTRVVNYNDRRNPQQHHYEDRRSPNVPVYITEKDPRLNELENKVSMAISQQNKVLAQQEQVTNALHQQQQLTQGLIQKAFQNKDEFIENLSEQNDNLALATRRLLQDHIKYITAIVQGLNHDISLIEEHIKQRDSAVIGTNSAVNKLEVHHVTMLQDLRSRIVRCDTALTKHTVDIKSVNGEIQQIARNQQAQKDELVEKIHRLEAEVC</sequence>
<dbReference type="EMBL" id="JARBDR010000903">
    <property type="protein sequence ID" value="KAJ8303904.1"/>
    <property type="molecule type" value="Genomic_DNA"/>
</dbReference>
<keyword evidence="1 3" id="KW-0175">Coiled coil</keyword>
<evidence type="ECO:0000256" key="2">
    <source>
        <dbReference type="ARBA" id="ARBA00046344"/>
    </source>
</evidence>
<dbReference type="InterPro" id="IPR029619">
    <property type="entry name" value="FAM81"/>
</dbReference>
<reference evidence="4 5" key="1">
    <citation type="submission" date="2022-12" db="EMBL/GenBank/DDBJ databases">
        <title>Chromosome-level genome of Tegillarca granosa.</title>
        <authorList>
            <person name="Kim J."/>
        </authorList>
    </citation>
    <scope>NUCLEOTIDE SEQUENCE [LARGE SCALE GENOMIC DNA]</scope>
    <source>
        <strain evidence="4">Teg-2019</strain>
        <tissue evidence="4">Adductor muscle</tissue>
    </source>
</reference>
<organism evidence="4 5">
    <name type="scientific">Tegillarca granosa</name>
    <name type="common">Malaysian cockle</name>
    <name type="synonym">Anadara granosa</name>
    <dbReference type="NCBI Taxonomy" id="220873"/>
    <lineage>
        <taxon>Eukaryota</taxon>
        <taxon>Metazoa</taxon>
        <taxon>Spiralia</taxon>
        <taxon>Lophotrochozoa</taxon>
        <taxon>Mollusca</taxon>
        <taxon>Bivalvia</taxon>
        <taxon>Autobranchia</taxon>
        <taxon>Pteriomorphia</taxon>
        <taxon>Arcoida</taxon>
        <taxon>Arcoidea</taxon>
        <taxon>Arcidae</taxon>
        <taxon>Tegillarca</taxon>
    </lineage>
</organism>
<evidence type="ECO:0000256" key="1">
    <source>
        <dbReference type="ARBA" id="ARBA00023054"/>
    </source>
</evidence>
<comment type="caution">
    <text evidence="4">The sequence shown here is derived from an EMBL/GenBank/DDBJ whole genome shotgun (WGS) entry which is preliminary data.</text>
</comment>
<comment type="similarity">
    <text evidence="2">Belongs to the FAM81 family.</text>
</comment>